<evidence type="ECO:0000256" key="3">
    <source>
        <dbReference type="RuleBase" id="RU362132"/>
    </source>
</evidence>
<dbReference type="GO" id="GO:0005948">
    <property type="term" value="C:acetolactate synthase complex"/>
    <property type="evidence" value="ECO:0007669"/>
    <property type="project" value="TreeGrafter"/>
</dbReference>
<dbReference type="GO" id="GO:0000287">
    <property type="term" value="F:magnesium ion binding"/>
    <property type="evidence" value="ECO:0007669"/>
    <property type="project" value="InterPro"/>
</dbReference>
<dbReference type="InterPro" id="IPR000399">
    <property type="entry name" value="TPP-bd_CS"/>
</dbReference>
<dbReference type="Proteomes" id="UP000198615">
    <property type="component" value="Unassembled WGS sequence"/>
</dbReference>
<dbReference type="CDD" id="cd07035">
    <property type="entry name" value="TPP_PYR_POX_like"/>
    <property type="match status" value="1"/>
</dbReference>
<proteinExistence type="inferred from homology"/>
<comment type="caution">
    <text evidence="7">The sequence shown here is derived from an EMBL/GenBank/DDBJ whole genome shotgun (WGS) entry which is preliminary data.</text>
</comment>
<evidence type="ECO:0000259" key="6">
    <source>
        <dbReference type="Pfam" id="PF02776"/>
    </source>
</evidence>
<dbReference type="FunFam" id="3.40.50.970:FF:000007">
    <property type="entry name" value="Acetolactate synthase"/>
    <property type="match status" value="1"/>
</dbReference>
<feature type="domain" description="Thiamine pyrophosphate enzyme TPP-binding" evidence="5">
    <location>
        <begin position="384"/>
        <end position="528"/>
    </location>
</feature>
<feature type="domain" description="Thiamine pyrophosphate enzyme N-terminal TPP-binding" evidence="6">
    <location>
        <begin position="6"/>
        <end position="120"/>
    </location>
</feature>
<dbReference type="RefSeq" id="WP_093148577.1">
    <property type="nucleotide sequence ID" value="NZ_FNBW01000002.1"/>
</dbReference>
<organism evidence="7 8">
    <name type="scientific">Thalassobaculum litoreum DSM 18839</name>
    <dbReference type="NCBI Taxonomy" id="1123362"/>
    <lineage>
        <taxon>Bacteria</taxon>
        <taxon>Pseudomonadati</taxon>
        <taxon>Pseudomonadota</taxon>
        <taxon>Alphaproteobacteria</taxon>
        <taxon>Rhodospirillales</taxon>
        <taxon>Thalassobaculaceae</taxon>
        <taxon>Thalassobaculum</taxon>
    </lineage>
</organism>
<dbReference type="Gene3D" id="3.40.50.970">
    <property type="match status" value="2"/>
</dbReference>
<dbReference type="InterPro" id="IPR012000">
    <property type="entry name" value="Thiamin_PyroP_enz_cen_dom"/>
</dbReference>
<protein>
    <submittedName>
        <fullName evidence="7">Acetolactate synthase-1/2/3 large subunit</fullName>
    </submittedName>
</protein>
<evidence type="ECO:0000256" key="2">
    <source>
        <dbReference type="ARBA" id="ARBA00023052"/>
    </source>
</evidence>
<dbReference type="InterPro" id="IPR029035">
    <property type="entry name" value="DHS-like_NAD/FAD-binding_dom"/>
</dbReference>
<dbReference type="GO" id="GO:0030976">
    <property type="term" value="F:thiamine pyrophosphate binding"/>
    <property type="evidence" value="ECO:0007669"/>
    <property type="project" value="InterPro"/>
</dbReference>
<comment type="similarity">
    <text evidence="1 3">Belongs to the TPP enzyme family.</text>
</comment>
<dbReference type="Pfam" id="PF02775">
    <property type="entry name" value="TPP_enzyme_C"/>
    <property type="match status" value="1"/>
</dbReference>
<dbReference type="InterPro" id="IPR045229">
    <property type="entry name" value="TPP_enz"/>
</dbReference>
<evidence type="ECO:0000259" key="5">
    <source>
        <dbReference type="Pfam" id="PF02775"/>
    </source>
</evidence>
<sequence length="541" mass="56905">MTEMVRAADLLARRLYEAGCRYAFGIPGGEVLTIVDALEKAGIEFRLAKHENAAGFMAEGVHHMTGAPGILVCTVGPGAANAVNVAANAEQDRVPLIVITGCVDEDETVTYNHQVFDHQQIFRPITKASFRVSAGAIDALADKAVAIALDQRPGPVHLDLPIAVAAAEVPVPARPIRRVPDMAAVPAAGPDLETACAWLAEAEKPVMVVGLDVVTQGCADEVRAFAERFAIPTVATYKAKGVVPDDSPLSLGGAGLSPVADKQILPLLKQADLILLAGYDPIEMRVGWRDVWDPAEQRVIDITAAPNTAYMHQASLAFVGHVGKTLSVIGDRVTAKPTRWPGGEPAAARQALAGAYGQNEAWGPAAIVTTVRKALPRDGVITVDSGAHRILASQVWESFVPHAVLQSTGLCTMGCALPLAIGAKMAAPDRGVVAFTGDAGLEMILGELVTLRDAKVPVVVVVFVDASLALIELKQRAMTYANAGVDFPETDFAALARVLGGRGVVCEDRESLGTAVSEGLKADTFTVCACRIDRKSYDGRI</sequence>
<evidence type="ECO:0000259" key="4">
    <source>
        <dbReference type="Pfam" id="PF00205"/>
    </source>
</evidence>
<dbReference type="Pfam" id="PF02776">
    <property type="entry name" value="TPP_enzyme_N"/>
    <property type="match status" value="1"/>
</dbReference>
<evidence type="ECO:0000313" key="8">
    <source>
        <dbReference type="Proteomes" id="UP000198615"/>
    </source>
</evidence>
<dbReference type="OrthoDB" id="4494979at2"/>
<dbReference type="SUPFAM" id="SSF52518">
    <property type="entry name" value="Thiamin diphosphate-binding fold (THDP-binding)"/>
    <property type="match status" value="2"/>
</dbReference>
<reference evidence="7 8" key="1">
    <citation type="submission" date="2016-10" db="EMBL/GenBank/DDBJ databases">
        <authorList>
            <person name="Varghese N."/>
            <person name="Submissions S."/>
        </authorList>
    </citation>
    <scope>NUCLEOTIDE SEQUENCE [LARGE SCALE GENOMIC DNA]</scope>
    <source>
        <strain evidence="7 8">DSM 18839</strain>
    </source>
</reference>
<dbReference type="GO" id="GO:0050660">
    <property type="term" value="F:flavin adenine dinucleotide binding"/>
    <property type="evidence" value="ECO:0007669"/>
    <property type="project" value="TreeGrafter"/>
</dbReference>
<dbReference type="AlphaFoldDB" id="A0A8G2BF78"/>
<evidence type="ECO:0000256" key="1">
    <source>
        <dbReference type="ARBA" id="ARBA00007812"/>
    </source>
</evidence>
<dbReference type="PROSITE" id="PS00187">
    <property type="entry name" value="TPP_ENZYMES"/>
    <property type="match status" value="1"/>
</dbReference>
<dbReference type="PANTHER" id="PTHR18968:SF129">
    <property type="entry name" value="ACETOLACTATE SYNTHASE"/>
    <property type="match status" value="1"/>
</dbReference>
<accession>A0A8G2BF78</accession>
<dbReference type="PANTHER" id="PTHR18968">
    <property type="entry name" value="THIAMINE PYROPHOSPHATE ENZYMES"/>
    <property type="match status" value="1"/>
</dbReference>
<dbReference type="InterPro" id="IPR029061">
    <property type="entry name" value="THDP-binding"/>
</dbReference>
<dbReference type="EMBL" id="FNBW01000002">
    <property type="protein sequence ID" value="SDF30891.1"/>
    <property type="molecule type" value="Genomic_DNA"/>
</dbReference>
<dbReference type="InterPro" id="IPR012001">
    <property type="entry name" value="Thiamin_PyroP_enz_TPP-bd_dom"/>
</dbReference>
<keyword evidence="2 3" id="KW-0786">Thiamine pyrophosphate</keyword>
<gene>
    <name evidence="7" type="ORF">SAMN05660686_00989</name>
</gene>
<feature type="domain" description="Thiamine pyrophosphate enzyme central" evidence="4">
    <location>
        <begin position="192"/>
        <end position="327"/>
    </location>
</feature>
<dbReference type="GO" id="GO:0009097">
    <property type="term" value="P:isoleucine biosynthetic process"/>
    <property type="evidence" value="ECO:0007669"/>
    <property type="project" value="TreeGrafter"/>
</dbReference>
<dbReference type="GO" id="GO:0003984">
    <property type="term" value="F:acetolactate synthase activity"/>
    <property type="evidence" value="ECO:0007669"/>
    <property type="project" value="TreeGrafter"/>
</dbReference>
<dbReference type="InterPro" id="IPR011766">
    <property type="entry name" value="TPP_enzyme_TPP-bd"/>
</dbReference>
<dbReference type="Gene3D" id="3.40.50.1220">
    <property type="entry name" value="TPP-binding domain"/>
    <property type="match status" value="1"/>
</dbReference>
<evidence type="ECO:0000313" key="7">
    <source>
        <dbReference type="EMBL" id="SDF30891.1"/>
    </source>
</evidence>
<dbReference type="Pfam" id="PF00205">
    <property type="entry name" value="TPP_enzyme_M"/>
    <property type="match status" value="1"/>
</dbReference>
<keyword evidence="8" id="KW-1185">Reference proteome</keyword>
<dbReference type="SUPFAM" id="SSF52467">
    <property type="entry name" value="DHS-like NAD/FAD-binding domain"/>
    <property type="match status" value="1"/>
</dbReference>
<name>A0A8G2BF78_9PROT</name>
<dbReference type="GO" id="GO:0009099">
    <property type="term" value="P:L-valine biosynthetic process"/>
    <property type="evidence" value="ECO:0007669"/>
    <property type="project" value="TreeGrafter"/>
</dbReference>